<dbReference type="InterPro" id="IPR013762">
    <property type="entry name" value="Integrase-like_cat_sf"/>
</dbReference>
<evidence type="ECO:0008006" key="8">
    <source>
        <dbReference type="Google" id="ProtNLM"/>
    </source>
</evidence>
<dbReference type="SUPFAM" id="SSF56672">
    <property type="entry name" value="DNA/RNA polymerases"/>
    <property type="match status" value="1"/>
</dbReference>
<dbReference type="Gene3D" id="1.10.150.130">
    <property type="match status" value="1"/>
</dbReference>
<dbReference type="GO" id="GO:0071897">
    <property type="term" value="P:DNA biosynthetic process"/>
    <property type="evidence" value="ECO:0007669"/>
    <property type="project" value="UniProtKB-ARBA"/>
</dbReference>
<dbReference type="CDD" id="cd00397">
    <property type="entry name" value="DNA_BRE_C"/>
    <property type="match status" value="1"/>
</dbReference>
<evidence type="ECO:0000256" key="1">
    <source>
        <dbReference type="ARBA" id="ARBA00023125"/>
    </source>
</evidence>
<dbReference type="PANTHER" id="PTHR33050">
    <property type="entry name" value="REVERSE TRANSCRIPTASE DOMAIN-CONTAINING PROTEIN"/>
    <property type="match status" value="1"/>
</dbReference>
<feature type="region of interest" description="Disordered" evidence="3">
    <location>
        <begin position="106"/>
        <end position="133"/>
    </location>
</feature>
<dbReference type="GO" id="GO:0015074">
    <property type="term" value="P:DNA integration"/>
    <property type="evidence" value="ECO:0007669"/>
    <property type="project" value="InterPro"/>
</dbReference>
<dbReference type="PROSITE" id="PS50878">
    <property type="entry name" value="RT_POL"/>
    <property type="match status" value="1"/>
</dbReference>
<dbReference type="Pfam" id="PF00078">
    <property type="entry name" value="RVT_1"/>
    <property type="match status" value="1"/>
</dbReference>
<dbReference type="InterPro" id="IPR052055">
    <property type="entry name" value="Hepadnavirus_pol/RT"/>
</dbReference>
<evidence type="ECO:0000259" key="4">
    <source>
        <dbReference type="PROSITE" id="PS50878"/>
    </source>
</evidence>
<proteinExistence type="predicted"/>
<evidence type="ECO:0000259" key="5">
    <source>
        <dbReference type="PROSITE" id="PS51898"/>
    </source>
</evidence>
<dbReference type="AlphaFoldDB" id="A0A922MI20"/>
<keyword evidence="1" id="KW-0238">DNA-binding</keyword>
<sequence length="1003" mass="114270">MVVEESPSVIIEAEANNNNTENDQLPEEFLLALGKEGEEKEEFGDPIRPELALRWTKIMAEGLDCGNQEDQTSFINNKETVKLEGPTAEPSTTISASSQWAISTELVQETASSRSTSPDQTRPGQTSPSNQIQAQALPLKNQVHAGRLKYYLNNWLQITNDPVVLGWLQGYDIPFRELPPSHDTEPQHWPKTEKEIISSEIKKLVALGAISECSYCADQFTSPIFLVPKPNGSFRFILNLKKLNQYIDTEHFKLEDIRTACKLMSKNCYMASIDLKEAYFSVPISANSKKFLRFKYDGLLYEFNALPYGLCTAPFVFTKLLKPVSTYLRNNNIILTCYLDDSLYFNNCQLQCSKDIHIACKLLQDLGFIINLEKSVLTPSQTCKYLGFILNSTDLTLSVPQQKQIAILDRIKFFKQISTCKIREFSQLLGTLNSICPAVPYGWLYTKVLERQKYLALLKSNDNYELTMSISQVIKSELKWWQYNIYKSNPIKQYNFLLEIHTDASTTGWGAVCSHRKASGSWSRSEQDHHINYLELKAALLGLQCFTKDIYNCEILIRIDNTTAVAYVNKMGGVQFPHLNNITREIWQWCENRNIWIFASYINTKDNFEADKESRKINIEWELSQKAYRQITERFGTPEVDLFASRTNKKCTKFVSWKCDPEAFTRIPSPAPPAYPGCRAAISQALIRRGTPHSALDVMLNSLSTNTFKQYDSPLKLWWLFCREHSLDTYQASIPYILNFLTKCYQNGASYGTINTTRSALSLLMGPKIGSDDRLKRFIKGIFRSRPPMPKYDRTWDPGIVLNHLAECYPNEEVTLEKLTRKLVTILALTTGHRVQTLSMIKISNMKFSDSGVEIYIPDIIKTSRRGSTQPMFHLKAFIQKKEICPVNTIKSYIDRTSSIRKSTDKLILTSKKPYKNASTQTISRWIKLTLKEAGIDVTIFTAHSTRHASTSAANRSGLSIDVIRKAAGWSQNSAIFARHYNRPINQDPTQFSSAICNTVIDT</sequence>
<organism evidence="6 7">
    <name type="scientific">Spodoptera exigua</name>
    <name type="common">Beet armyworm</name>
    <name type="synonym">Noctua fulgens</name>
    <dbReference type="NCBI Taxonomy" id="7107"/>
    <lineage>
        <taxon>Eukaryota</taxon>
        <taxon>Metazoa</taxon>
        <taxon>Ecdysozoa</taxon>
        <taxon>Arthropoda</taxon>
        <taxon>Hexapoda</taxon>
        <taxon>Insecta</taxon>
        <taxon>Pterygota</taxon>
        <taxon>Neoptera</taxon>
        <taxon>Endopterygota</taxon>
        <taxon>Lepidoptera</taxon>
        <taxon>Glossata</taxon>
        <taxon>Ditrysia</taxon>
        <taxon>Noctuoidea</taxon>
        <taxon>Noctuidae</taxon>
        <taxon>Amphipyrinae</taxon>
        <taxon>Spodoptera</taxon>
    </lineage>
</organism>
<dbReference type="Gene3D" id="3.10.10.10">
    <property type="entry name" value="HIV Type 1 Reverse Transcriptase, subunit A, domain 1"/>
    <property type="match status" value="1"/>
</dbReference>
<dbReference type="InterPro" id="IPR043128">
    <property type="entry name" value="Rev_trsase/Diguanyl_cyclase"/>
</dbReference>
<dbReference type="GO" id="GO:0006310">
    <property type="term" value="P:DNA recombination"/>
    <property type="evidence" value="ECO:0007669"/>
    <property type="project" value="UniProtKB-KW"/>
</dbReference>
<gene>
    <name evidence="6" type="ORF">HF086_002157</name>
</gene>
<dbReference type="CDD" id="cd03714">
    <property type="entry name" value="RT_DIRS1"/>
    <property type="match status" value="1"/>
</dbReference>
<dbReference type="PANTHER" id="PTHR33050:SF7">
    <property type="entry name" value="RIBONUCLEASE H"/>
    <property type="match status" value="1"/>
</dbReference>
<dbReference type="InterPro" id="IPR010998">
    <property type="entry name" value="Integrase_recombinase_N"/>
</dbReference>
<evidence type="ECO:0000313" key="6">
    <source>
        <dbReference type="EMBL" id="KAH9636457.1"/>
    </source>
</evidence>
<comment type="caution">
    <text evidence="6">The sequence shown here is derived from an EMBL/GenBank/DDBJ whole genome shotgun (WGS) entry which is preliminary data.</text>
</comment>
<feature type="domain" description="Reverse transcriptase" evidence="4">
    <location>
        <begin position="208"/>
        <end position="390"/>
    </location>
</feature>
<dbReference type="InterPro" id="IPR002104">
    <property type="entry name" value="Integrase_catalytic"/>
</dbReference>
<dbReference type="SUPFAM" id="SSF56349">
    <property type="entry name" value="DNA breaking-rejoining enzymes"/>
    <property type="match status" value="1"/>
</dbReference>
<dbReference type="InterPro" id="IPR036397">
    <property type="entry name" value="RNaseH_sf"/>
</dbReference>
<reference evidence="6" key="1">
    <citation type="journal article" date="2021" name="G3 (Bethesda)">
        <title>Genome and transcriptome analysis of the beet armyworm Spodoptera exigua reveals targets for pest control. .</title>
        <authorList>
            <person name="Simon S."/>
            <person name="Breeschoten T."/>
            <person name="Jansen H.J."/>
            <person name="Dirks R.P."/>
            <person name="Schranz M.E."/>
            <person name="Ros V.I.D."/>
        </authorList>
    </citation>
    <scope>NUCLEOTIDE SEQUENCE</scope>
    <source>
        <strain evidence="6">TB_SE_WUR_2020</strain>
    </source>
</reference>
<dbReference type="Gene3D" id="3.30.420.10">
    <property type="entry name" value="Ribonuclease H-like superfamily/Ribonuclease H"/>
    <property type="match status" value="1"/>
</dbReference>
<evidence type="ECO:0000256" key="2">
    <source>
        <dbReference type="ARBA" id="ARBA00023172"/>
    </source>
</evidence>
<dbReference type="EMBL" id="JACEFF010000498">
    <property type="protein sequence ID" value="KAH9636457.1"/>
    <property type="molecule type" value="Genomic_DNA"/>
</dbReference>
<dbReference type="InterPro" id="IPR043502">
    <property type="entry name" value="DNA/RNA_pol_sf"/>
</dbReference>
<keyword evidence="2" id="KW-0233">DNA recombination</keyword>
<dbReference type="Pfam" id="PF00589">
    <property type="entry name" value="Phage_integrase"/>
    <property type="match status" value="1"/>
</dbReference>
<name>A0A922MI20_SPOEX</name>
<evidence type="ECO:0000313" key="7">
    <source>
        <dbReference type="Proteomes" id="UP000814243"/>
    </source>
</evidence>
<dbReference type="InterPro" id="IPR000477">
    <property type="entry name" value="RT_dom"/>
</dbReference>
<feature type="domain" description="Tyr recombinase" evidence="5">
    <location>
        <begin position="791"/>
        <end position="994"/>
    </location>
</feature>
<dbReference type="CDD" id="cd09275">
    <property type="entry name" value="RNase_HI_RT_DIRS1"/>
    <property type="match status" value="1"/>
</dbReference>
<dbReference type="Gene3D" id="3.30.70.270">
    <property type="match status" value="1"/>
</dbReference>
<dbReference type="PROSITE" id="PS51898">
    <property type="entry name" value="TYR_RECOMBINASE"/>
    <property type="match status" value="1"/>
</dbReference>
<dbReference type="Proteomes" id="UP000814243">
    <property type="component" value="Unassembled WGS sequence"/>
</dbReference>
<protein>
    <recommendedName>
        <fullName evidence="8">Reverse transcriptase domain-containing protein</fullName>
    </recommendedName>
</protein>
<accession>A0A922MI20</accession>
<dbReference type="Gene3D" id="1.10.443.10">
    <property type="entry name" value="Intergrase catalytic core"/>
    <property type="match status" value="1"/>
</dbReference>
<dbReference type="GO" id="GO:0003677">
    <property type="term" value="F:DNA binding"/>
    <property type="evidence" value="ECO:0007669"/>
    <property type="project" value="UniProtKB-KW"/>
</dbReference>
<dbReference type="InterPro" id="IPR011010">
    <property type="entry name" value="DNA_brk_join_enz"/>
</dbReference>
<evidence type="ECO:0000256" key="3">
    <source>
        <dbReference type="SAM" id="MobiDB-lite"/>
    </source>
</evidence>